<keyword evidence="2" id="KW-1185">Reference proteome</keyword>
<gene>
    <name evidence="1" type="ORF">L6452_04477</name>
</gene>
<sequence>MALSTRTTLLISFLLLIHIYSVIGSSGGADPIYSPHKDGFRIQHARKLALLDATLDYDDAGANQKHDPRRGRGGGRNP</sequence>
<accession>A0ACB9EDL9</accession>
<reference evidence="1 2" key="2">
    <citation type="journal article" date="2022" name="Mol. Ecol. Resour.">
        <title>The genomes of chicory, endive, great burdock and yacon provide insights into Asteraceae paleo-polyploidization history and plant inulin production.</title>
        <authorList>
            <person name="Fan W."/>
            <person name="Wang S."/>
            <person name="Wang H."/>
            <person name="Wang A."/>
            <person name="Jiang F."/>
            <person name="Liu H."/>
            <person name="Zhao H."/>
            <person name="Xu D."/>
            <person name="Zhang Y."/>
        </authorList>
    </citation>
    <scope>NUCLEOTIDE SEQUENCE [LARGE SCALE GENOMIC DNA]</scope>
    <source>
        <strain evidence="2">cv. Niubang</strain>
    </source>
</reference>
<reference evidence="2" key="1">
    <citation type="journal article" date="2022" name="Mol. Ecol. Resour.">
        <title>The genomes of chicory, endive, great burdock and yacon provide insights into Asteraceae palaeo-polyploidization history and plant inulin production.</title>
        <authorList>
            <person name="Fan W."/>
            <person name="Wang S."/>
            <person name="Wang H."/>
            <person name="Wang A."/>
            <person name="Jiang F."/>
            <person name="Liu H."/>
            <person name="Zhao H."/>
            <person name="Xu D."/>
            <person name="Zhang Y."/>
        </authorList>
    </citation>
    <scope>NUCLEOTIDE SEQUENCE [LARGE SCALE GENOMIC DNA]</scope>
    <source>
        <strain evidence="2">cv. Niubang</strain>
    </source>
</reference>
<dbReference type="Proteomes" id="UP001055879">
    <property type="component" value="Linkage Group LG02"/>
</dbReference>
<evidence type="ECO:0000313" key="1">
    <source>
        <dbReference type="EMBL" id="KAI3756945.1"/>
    </source>
</evidence>
<organism evidence="1 2">
    <name type="scientific">Arctium lappa</name>
    <name type="common">Greater burdock</name>
    <name type="synonym">Lappa major</name>
    <dbReference type="NCBI Taxonomy" id="4217"/>
    <lineage>
        <taxon>Eukaryota</taxon>
        <taxon>Viridiplantae</taxon>
        <taxon>Streptophyta</taxon>
        <taxon>Embryophyta</taxon>
        <taxon>Tracheophyta</taxon>
        <taxon>Spermatophyta</taxon>
        <taxon>Magnoliopsida</taxon>
        <taxon>eudicotyledons</taxon>
        <taxon>Gunneridae</taxon>
        <taxon>Pentapetalae</taxon>
        <taxon>asterids</taxon>
        <taxon>campanulids</taxon>
        <taxon>Asterales</taxon>
        <taxon>Asteraceae</taxon>
        <taxon>Carduoideae</taxon>
        <taxon>Cardueae</taxon>
        <taxon>Arctiinae</taxon>
        <taxon>Arctium</taxon>
    </lineage>
</organism>
<proteinExistence type="predicted"/>
<protein>
    <submittedName>
        <fullName evidence="1">Uncharacterized protein</fullName>
    </submittedName>
</protein>
<name>A0ACB9EDL9_ARCLA</name>
<evidence type="ECO:0000313" key="2">
    <source>
        <dbReference type="Proteomes" id="UP001055879"/>
    </source>
</evidence>
<dbReference type="EMBL" id="CM042048">
    <property type="protein sequence ID" value="KAI3756945.1"/>
    <property type="molecule type" value="Genomic_DNA"/>
</dbReference>
<comment type="caution">
    <text evidence="1">The sequence shown here is derived from an EMBL/GenBank/DDBJ whole genome shotgun (WGS) entry which is preliminary data.</text>
</comment>